<organism evidence="1">
    <name type="scientific">marine sediment metagenome</name>
    <dbReference type="NCBI Taxonomy" id="412755"/>
    <lineage>
        <taxon>unclassified sequences</taxon>
        <taxon>metagenomes</taxon>
        <taxon>ecological metagenomes</taxon>
    </lineage>
</organism>
<protein>
    <submittedName>
        <fullName evidence="1">Uncharacterized protein</fullName>
    </submittedName>
</protein>
<dbReference type="AlphaFoldDB" id="A0A0F9PM25"/>
<dbReference type="EMBL" id="LAZR01002786">
    <property type="protein sequence ID" value="KKN25652.1"/>
    <property type="molecule type" value="Genomic_DNA"/>
</dbReference>
<accession>A0A0F9PM25</accession>
<proteinExistence type="predicted"/>
<gene>
    <name evidence="1" type="ORF">LCGC14_0882810</name>
</gene>
<comment type="caution">
    <text evidence="1">The sequence shown here is derived from an EMBL/GenBank/DDBJ whole genome shotgun (WGS) entry which is preliminary data.</text>
</comment>
<sequence>MKSKEVVTVTVKVKVPFYSYDKESMNARAAKQIVQAVKDHNKDQLFIGLYVEKDADGVAYIEDCTQQITVTVVDTKRKKQ</sequence>
<name>A0A0F9PM25_9ZZZZ</name>
<evidence type="ECO:0000313" key="1">
    <source>
        <dbReference type="EMBL" id="KKN25652.1"/>
    </source>
</evidence>
<reference evidence="1" key="1">
    <citation type="journal article" date="2015" name="Nature">
        <title>Complex archaea that bridge the gap between prokaryotes and eukaryotes.</title>
        <authorList>
            <person name="Spang A."/>
            <person name="Saw J.H."/>
            <person name="Jorgensen S.L."/>
            <person name="Zaremba-Niedzwiedzka K."/>
            <person name="Martijn J."/>
            <person name="Lind A.E."/>
            <person name="van Eijk R."/>
            <person name="Schleper C."/>
            <person name="Guy L."/>
            <person name="Ettema T.J."/>
        </authorList>
    </citation>
    <scope>NUCLEOTIDE SEQUENCE</scope>
</reference>